<dbReference type="GO" id="GO:0009090">
    <property type="term" value="P:homoserine biosynthetic process"/>
    <property type="evidence" value="ECO:0007669"/>
    <property type="project" value="TreeGrafter"/>
</dbReference>
<evidence type="ECO:0000256" key="5">
    <source>
        <dbReference type="ARBA" id="ARBA00022605"/>
    </source>
</evidence>
<dbReference type="Pfam" id="PF03447">
    <property type="entry name" value="NAD_binding_3"/>
    <property type="match status" value="1"/>
</dbReference>
<comment type="catalytic activity">
    <reaction evidence="10">
        <text>L-homoserine + NADP(+) = L-aspartate 4-semialdehyde + NADPH + H(+)</text>
        <dbReference type="Rhea" id="RHEA:15761"/>
        <dbReference type="ChEBI" id="CHEBI:15378"/>
        <dbReference type="ChEBI" id="CHEBI:57476"/>
        <dbReference type="ChEBI" id="CHEBI:57783"/>
        <dbReference type="ChEBI" id="CHEBI:58349"/>
        <dbReference type="ChEBI" id="CHEBI:537519"/>
        <dbReference type="EC" id="1.1.1.3"/>
    </reaction>
    <physiologicalReaction direction="right-to-left" evidence="10">
        <dbReference type="Rhea" id="RHEA:15763"/>
    </physiologicalReaction>
</comment>
<keyword evidence="7" id="KW-0521">NADP</keyword>
<keyword evidence="5" id="KW-0028">Amino-acid biosynthesis</keyword>
<dbReference type="OrthoDB" id="67851at2759"/>
<feature type="domain" description="Homoserine dehydrogenase catalytic" evidence="11">
    <location>
        <begin position="110"/>
        <end position="138"/>
    </location>
</feature>
<evidence type="ECO:0000256" key="4">
    <source>
        <dbReference type="ARBA" id="ARBA00013213"/>
    </source>
</evidence>
<evidence type="ECO:0000259" key="12">
    <source>
        <dbReference type="Pfam" id="PF03447"/>
    </source>
</evidence>
<sequence>MATTLEEFGIAVIGEQRLHRTRPSPRLRLCYIAIIDYLSGAPSKVILVDNTSANSLAEAYPQFLRRGISIITPNKKALSGSYQLWEDIFSSADAGHSYVFHESFVGAGLPIISTLKDLIITGDEITRIQGVFSGTMSFRK</sequence>
<reference evidence="13" key="1">
    <citation type="submission" date="2019-04" db="EMBL/GenBank/DDBJ databases">
        <title>Friends and foes A comparative genomics study of 23 Aspergillus species from section Flavi.</title>
        <authorList>
            <consortium name="DOE Joint Genome Institute"/>
            <person name="Kjaerbolling I."/>
            <person name="Vesth T."/>
            <person name="Frisvad J.C."/>
            <person name="Nybo J.L."/>
            <person name="Theobald S."/>
            <person name="Kildgaard S."/>
            <person name="Isbrandt T."/>
            <person name="Kuo A."/>
            <person name="Sato A."/>
            <person name="Lyhne E.K."/>
            <person name="Kogle M.E."/>
            <person name="Wiebenga A."/>
            <person name="Kun R.S."/>
            <person name="Lubbers R.J."/>
            <person name="Makela M.R."/>
            <person name="Barry K."/>
            <person name="Chovatia M."/>
            <person name="Clum A."/>
            <person name="Daum C."/>
            <person name="Haridas S."/>
            <person name="He G."/>
            <person name="LaButti K."/>
            <person name="Lipzen A."/>
            <person name="Mondo S."/>
            <person name="Riley R."/>
            <person name="Salamov A."/>
            <person name="Simmons B.A."/>
            <person name="Magnuson J.K."/>
            <person name="Henrissat B."/>
            <person name="Mortensen U.H."/>
            <person name="Larsen T.O."/>
            <person name="Devries R.P."/>
            <person name="Grigoriev I.V."/>
            <person name="Machida M."/>
            <person name="Baker S.E."/>
            <person name="Andersen M.R."/>
        </authorList>
    </citation>
    <scope>NUCLEOTIDE SEQUENCE</scope>
    <source>
        <strain evidence="13">CBS 117612</strain>
    </source>
</reference>
<evidence type="ECO:0000259" key="11">
    <source>
        <dbReference type="Pfam" id="PF00742"/>
    </source>
</evidence>
<dbReference type="EC" id="1.1.1.3" evidence="4"/>
<dbReference type="PANTHER" id="PTHR43070:SF5">
    <property type="entry name" value="HOMOSERINE DEHYDROGENASE"/>
    <property type="match status" value="1"/>
</dbReference>
<evidence type="ECO:0000256" key="2">
    <source>
        <dbReference type="ARBA" id="ARBA00005056"/>
    </source>
</evidence>
<evidence type="ECO:0000313" key="13">
    <source>
        <dbReference type="EMBL" id="KAE8343848.1"/>
    </source>
</evidence>
<comment type="pathway">
    <text evidence="2">Amino-acid biosynthesis; L-threonine biosynthesis; L-threonine from L-aspartate: step 3/5.</text>
</comment>
<keyword evidence="8" id="KW-0560">Oxidoreductase</keyword>
<dbReference type="EMBL" id="ML737127">
    <property type="protein sequence ID" value="KAE8343848.1"/>
    <property type="molecule type" value="Genomic_DNA"/>
</dbReference>
<dbReference type="Proteomes" id="UP000325558">
    <property type="component" value="Unassembled WGS sequence"/>
</dbReference>
<comment type="pathway">
    <text evidence="3">Amino-acid biosynthesis; L-methionine biosynthesis via de novo pathway; L-homoserine from L-aspartate: step 3/3.</text>
</comment>
<dbReference type="InterPro" id="IPR001342">
    <property type="entry name" value="HDH_cat"/>
</dbReference>
<accession>A0A5N6YF57</accession>
<dbReference type="GO" id="GO:0004412">
    <property type="term" value="F:homoserine dehydrogenase activity"/>
    <property type="evidence" value="ECO:0007669"/>
    <property type="project" value="InterPro"/>
</dbReference>
<gene>
    <name evidence="13" type="ORF">BDV24DRAFT_161150</name>
</gene>
<dbReference type="UniPathway" id="UPA00051">
    <property type="reaction ID" value="UER00465"/>
</dbReference>
<dbReference type="Gene3D" id="3.40.50.720">
    <property type="entry name" value="NAD(P)-binding Rossmann-like Domain"/>
    <property type="match status" value="1"/>
</dbReference>
<evidence type="ECO:0000256" key="6">
    <source>
        <dbReference type="ARBA" id="ARBA00022697"/>
    </source>
</evidence>
<keyword evidence="6" id="KW-0791">Threonine biosynthesis</keyword>
<dbReference type="InterPro" id="IPR005106">
    <property type="entry name" value="Asp/hSer_DH_NAD-bd"/>
</dbReference>
<comment type="cofactor">
    <cofactor evidence="1">
        <name>a metal cation</name>
        <dbReference type="ChEBI" id="CHEBI:25213"/>
    </cofactor>
</comment>
<dbReference type="UniPathway" id="UPA00050">
    <property type="reaction ID" value="UER00063"/>
</dbReference>
<evidence type="ECO:0000256" key="10">
    <source>
        <dbReference type="ARBA" id="ARBA00048841"/>
    </source>
</evidence>
<proteinExistence type="predicted"/>
<dbReference type="InterPro" id="IPR011147">
    <property type="entry name" value="Bifunc_Aspkin/hSer_DH"/>
</dbReference>
<organism evidence="13">
    <name type="scientific">Aspergillus arachidicola</name>
    <dbReference type="NCBI Taxonomy" id="656916"/>
    <lineage>
        <taxon>Eukaryota</taxon>
        <taxon>Fungi</taxon>
        <taxon>Dikarya</taxon>
        <taxon>Ascomycota</taxon>
        <taxon>Pezizomycotina</taxon>
        <taxon>Eurotiomycetes</taxon>
        <taxon>Eurotiomycetidae</taxon>
        <taxon>Eurotiales</taxon>
        <taxon>Aspergillaceae</taxon>
        <taxon>Aspergillus</taxon>
        <taxon>Aspergillus subgen. Circumdati</taxon>
    </lineage>
</organism>
<protein>
    <recommendedName>
        <fullName evidence="4">homoserine dehydrogenase</fullName>
        <ecNumber evidence="4">1.1.1.3</ecNumber>
    </recommendedName>
</protein>
<dbReference type="SUPFAM" id="SSF51735">
    <property type="entry name" value="NAD(P)-binding Rossmann-fold domains"/>
    <property type="match status" value="1"/>
</dbReference>
<dbReference type="GO" id="GO:0050661">
    <property type="term" value="F:NADP binding"/>
    <property type="evidence" value="ECO:0007669"/>
    <property type="project" value="InterPro"/>
</dbReference>
<keyword evidence="9" id="KW-0486">Methionine biosynthesis</keyword>
<name>A0A5N6YF57_9EURO</name>
<evidence type="ECO:0000256" key="7">
    <source>
        <dbReference type="ARBA" id="ARBA00022857"/>
    </source>
</evidence>
<evidence type="ECO:0000256" key="3">
    <source>
        <dbReference type="ARBA" id="ARBA00005062"/>
    </source>
</evidence>
<evidence type="ECO:0000256" key="9">
    <source>
        <dbReference type="ARBA" id="ARBA00023167"/>
    </source>
</evidence>
<dbReference type="InterPro" id="IPR036291">
    <property type="entry name" value="NAD(P)-bd_dom_sf"/>
</dbReference>
<dbReference type="Pfam" id="PF00742">
    <property type="entry name" value="Homoserine_dh"/>
    <property type="match status" value="1"/>
</dbReference>
<feature type="domain" description="Aspartate/homoserine dehydrogenase NAD-binding" evidence="12">
    <location>
        <begin position="43"/>
        <end position="102"/>
    </location>
</feature>
<dbReference type="PANTHER" id="PTHR43070">
    <property type="match status" value="1"/>
</dbReference>
<dbReference type="GO" id="GO:0009088">
    <property type="term" value="P:threonine biosynthetic process"/>
    <property type="evidence" value="ECO:0007669"/>
    <property type="project" value="UniProtKB-UniPathway"/>
</dbReference>
<evidence type="ECO:0000256" key="8">
    <source>
        <dbReference type="ARBA" id="ARBA00023002"/>
    </source>
</evidence>
<dbReference type="AlphaFoldDB" id="A0A5N6YF57"/>
<evidence type="ECO:0000256" key="1">
    <source>
        <dbReference type="ARBA" id="ARBA00001920"/>
    </source>
</evidence>